<evidence type="ECO:0000313" key="2">
    <source>
        <dbReference type="EMBL" id="KAK4186982.1"/>
    </source>
</evidence>
<dbReference type="Gene3D" id="2.120.10.70">
    <property type="entry name" value="Fucose-specific lectin"/>
    <property type="match status" value="1"/>
</dbReference>
<dbReference type="Proteomes" id="UP001302126">
    <property type="component" value="Unassembled WGS sequence"/>
</dbReference>
<keyword evidence="3" id="KW-1185">Reference proteome</keyword>
<reference evidence="2" key="1">
    <citation type="journal article" date="2023" name="Mol. Phylogenet. Evol.">
        <title>Genome-scale phylogeny and comparative genomics of the fungal order Sordariales.</title>
        <authorList>
            <person name="Hensen N."/>
            <person name="Bonometti L."/>
            <person name="Westerberg I."/>
            <person name="Brannstrom I.O."/>
            <person name="Guillou S."/>
            <person name="Cros-Aarteil S."/>
            <person name="Calhoun S."/>
            <person name="Haridas S."/>
            <person name="Kuo A."/>
            <person name="Mondo S."/>
            <person name="Pangilinan J."/>
            <person name="Riley R."/>
            <person name="LaButti K."/>
            <person name="Andreopoulos B."/>
            <person name="Lipzen A."/>
            <person name="Chen C."/>
            <person name="Yan M."/>
            <person name="Daum C."/>
            <person name="Ng V."/>
            <person name="Clum A."/>
            <person name="Steindorff A."/>
            <person name="Ohm R.A."/>
            <person name="Martin F."/>
            <person name="Silar P."/>
            <person name="Natvig D.O."/>
            <person name="Lalanne C."/>
            <person name="Gautier V."/>
            <person name="Ament-Velasquez S.L."/>
            <person name="Kruys A."/>
            <person name="Hutchinson M.I."/>
            <person name="Powell A.J."/>
            <person name="Barry K."/>
            <person name="Miller A.N."/>
            <person name="Grigoriev I.V."/>
            <person name="Debuchy R."/>
            <person name="Gladieux P."/>
            <person name="Hiltunen Thoren M."/>
            <person name="Johannesson H."/>
        </authorList>
    </citation>
    <scope>NUCLEOTIDE SEQUENCE</scope>
    <source>
        <strain evidence="2">PSN309</strain>
    </source>
</reference>
<accession>A0AAN7AI93</accession>
<sequence length="170" mass="18333">MYYIVSSDVGSGGDCGTGSGTTATQGKPTTFADPPGGSGATPISQHGTQPTFVSHSVCHGQVCPSILSVAQFPSPPTAFLFGRGQDNAIWNRRTNGEKWLSEWESLGGDKLCQPAAACIDDDIVDLFVYARNSSIQTKQYYAGSWNGTWSESGKAITSLWYYRQLRHAVW</sequence>
<evidence type="ECO:0000313" key="3">
    <source>
        <dbReference type="Proteomes" id="UP001302126"/>
    </source>
</evidence>
<feature type="region of interest" description="Disordered" evidence="1">
    <location>
        <begin position="8"/>
        <end position="45"/>
    </location>
</feature>
<protein>
    <submittedName>
        <fullName evidence="2">Uncharacterized protein</fullName>
    </submittedName>
</protein>
<organism evidence="2 3">
    <name type="scientific">Podospora australis</name>
    <dbReference type="NCBI Taxonomy" id="1536484"/>
    <lineage>
        <taxon>Eukaryota</taxon>
        <taxon>Fungi</taxon>
        <taxon>Dikarya</taxon>
        <taxon>Ascomycota</taxon>
        <taxon>Pezizomycotina</taxon>
        <taxon>Sordariomycetes</taxon>
        <taxon>Sordariomycetidae</taxon>
        <taxon>Sordariales</taxon>
        <taxon>Podosporaceae</taxon>
        <taxon>Podospora</taxon>
    </lineage>
</organism>
<comment type="caution">
    <text evidence="2">The sequence shown here is derived from an EMBL/GenBank/DDBJ whole genome shotgun (WGS) entry which is preliminary data.</text>
</comment>
<evidence type="ECO:0000256" key="1">
    <source>
        <dbReference type="SAM" id="MobiDB-lite"/>
    </source>
</evidence>
<dbReference type="EMBL" id="MU864411">
    <property type="protein sequence ID" value="KAK4186982.1"/>
    <property type="molecule type" value="Genomic_DNA"/>
</dbReference>
<feature type="compositionally biased region" description="Gly residues" evidence="1">
    <location>
        <begin position="10"/>
        <end position="19"/>
    </location>
</feature>
<reference evidence="2" key="2">
    <citation type="submission" date="2023-05" db="EMBL/GenBank/DDBJ databases">
        <authorList>
            <consortium name="Lawrence Berkeley National Laboratory"/>
            <person name="Steindorff A."/>
            <person name="Hensen N."/>
            <person name="Bonometti L."/>
            <person name="Westerberg I."/>
            <person name="Brannstrom I.O."/>
            <person name="Guillou S."/>
            <person name="Cros-Aarteil S."/>
            <person name="Calhoun S."/>
            <person name="Haridas S."/>
            <person name="Kuo A."/>
            <person name="Mondo S."/>
            <person name="Pangilinan J."/>
            <person name="Riley R."/>
            <person name="Labutti K."/>
            <person name="Andreopoulos B."/>
            <person name="Lipzen A."/>
            <person name="Chen C."/>
            <person name="Yanf M."/>
            <person name="Daum C."/>
            <person name="Ng V."/>
            <person name="Clum A."/>
            <person name="Ohm R."/>
            <person name="Martin F."/>
            <person name="Silar P."/>
            <person name="Natvig D."/>
            <person name="Lalanne C."/>
            <person name="Gautier V."/>
            <person name="Ament-Velasquez S.L."/>
            <person name="Kruys A."/>
            <person name="Hutchinson M.I."/>
            <person name="Powell A.J."/>
            <person name="Barry K."/>
            <person name="Miller A.N."/>
            <person name="Grigoriev I.V."/>
            <person name="Debuchy R."/>
            <person name="Gladieux P."/>
            <person name="Thoren M.H."/>
            <person name="Johannesson H."/>
        </authorList>
    </citation>
    <scope>NUCLEOTIDE SEQUENCE</scope>
    <source>
        <strain evidence="2">PSN309</strain>
    </source>
</reference>
<gene>
    <name evidence="2" type="ORF">QBC35DRAFT_250787</name>
</gene>
<dbReference type="AlphaFoldDB" id="A0AAN7AI93"/>
<name>A0AAN7AI93_9PEZI</name>
<dbReference type="SUPFAM" id="SSF89372">
    <property type="entry name" value="Fucose-specific lectin"/>
    <property type="match status" value="1"/>
</dbReference>
<proteinExistence type="predicted"/>